<dbReference type="InterPro" id="IPR039255">
    <property type="entry name" value="YceD_bac"/>
</dbReference>
<evidence type="ECO:0000256" key="3">
    <source>
        <dbReference type="ARBA" id="ARBA00015716"/>
    </source>
</evidence>
<evidence type="ECO:0000256" key="2">
    <source>
        <dbReference type="ARBA" id="ARBA00010740"/>
    </source>
</evidence>
<gene>
    <name evidence="6" type="ordered locus">NE1643</name>
</gene>
<dbReference type="STRING" id="228410.NE1643"/>
<dbReference type="Pfam" id="PF02620">
    <property type="entry name" value="YceD"/>
    <property type="match status" value="1"/>
</dbReference>
<comment type="similarity">
    <text evidence="2">Belongs to the DUF177 domain family.</text>
</comment>
<name>Q82U63_NITEU</name>
<evidence type="ECO:0000256" key="5">
    <source>
        <dbReference type="ARBA" id="ARBA00031841"/>
    </source>
</evidence>
<organism evidence="6 7">
    <name type="scientific">Nitrosomonas europaea (strain ATCC 19718 / CIP 103999 / KCTC 2705 / NBRC 14298)</name>
    <dbReference type="NCBI Taxonomy" id="228410"/>
    <lineage>
        <taxon>Bacteria</taxon>
        <taxon>Pseudomonadati</taxon>
        <taxon>Pseudomonadota</taxon>
        <taxon>Betaproteobacteria</taxon>
        <taxon>Nitrosomonadales</taxon>
        <taxon>Nitrosomonadaceae</taxon>
        <taxon>Nitrosomonas</taxon>
    </lineage>
</organism>
<dbReference type="EMBL" id="AL954747">
    <property type="protein sequence ID" value="CAD85554.1"/>
    <property type="molecule type" value="Genomic_DNA"/>
</dbReference>
<evidence type="ECO:0000313" key="7">
    <source>
        <dbReference type="Proteomes" id="UP000001416"/>
    </source>
</evidence>
<keyword evidence="4" id="KW-0690">Ribosome biogenesis</keyword>
<dbReference type="KEGG" id="neu:NE1643"/>
<keyword evidence="7" id="KW-1185">Reference proteome</keyword>
<evidence type="ECO:0000256" key="1">
    <source>
        <dbReference type="ARBA" id="ARBA00002868"/>
    </source>
</evidence>
<reference evidence="6 7" key="1">
    <citation type="journal article" date="2003" name="J. Bacteriol.">
        <title>Complete genome sequence of the ammonia-oxidizing bacterium and obligate chemolithoautotroph Nitrosomonas europaea.</title>
        <authorList>
            <person name="Chain P."/>
            <person name="Lamerdin J."/>
            <person name="Larimer F."/>
            <person name="Regala W."/>
            <person name="Land M."/>
            <person name="Hauser L."/>
            <person name="Hooper A."/>
            <person name="Klotz M."/>
            <person name="Norton J."/>
            <person name="Sayavedra-Soto L."/>
            <person name="Arciero D."/>
            <person name="Hommes N."/>
            <person name="Whittaker M."/>
            <person name="Arp D."/>
        </authorList>
    </citation>
    <scope>NUCLEOTIDE SEQUENCE [LARGE SCALE GENOMIC DNA]</scope>
    <source>
        <strain evidence="7">ATCC 19718 / CIP 103999 / KCTC 2705 / NBRC 14298</strain>
    </source>
</reference>
<dbReference type="GO" id="GO:0042254">
    <property type="term" value="P:ribosome biogenesis"/>
    <property type="evidence" value="ECO:0007669"/>
    <property type="project" value="UniProtKB-KW"/>
</dbReference>
<dbReference type="PANTHER" id="PTHR38099:SF1">
    <property type="entry name" value="LARGE RIBOSOMAL RNA SUBUNIT ACCUMULATION PROTEIN YCED"/>
    <property type="match status" value="1"/>
</dbReference>
<sequence length="168" mass="18740">MFDQLVIDALDFVRSGKSLQGNVPLLNLERLRDYLTNSAGELAYLVTGLLDERDRPLLKMSVNGIIDLSCQRCLEKIEYTLDVKTALLLARNEDELSRYDEDMFVDAIYASNELDILALIEDEVILSLPVSPRHEDTAGCHPSTGTGIHEAAVKEHPFTVLASLKQSH</sequence>
<dbReference type="GO" id="GO:0005829">
    <property type="term" value="C:cytosol"/>
    <property type="evidence" value="ECO:0007669"/>
    <property type="project" value="TreeGrafter"/>
</dbReference>
<proteinExistence type="inferred from homology"/>
<dbReference type="InterPro" id="IPR003772">
    <property type="entry name" value="YceD"/>
</dbReference>
<dbReference type="PhylomeDB" id="Q82U63"/>
<evidence type="ECO:0000256" key="4">
    <source>
        <dbReference type="ARBA" id="ARBA00022517"/>
    </source>
</evidence>
<dbReference type="GeneID" id="87104807"/>
<dbReference type="PANTHER" id="PTHR38099">
    <property type="entry name" value="LARGE RIBOSOMAL RNA SUBUNIT ACCUMULATION PROTEIN YCED"/>
    <property type="match status" value="1"/>
</dbReference>
<dbReference type="Proteomes" id="UP000001416">
    <property type="component" value="Chromosome"/>
</dbReference>
<dbReference type="OrthoDB" id="5297600at2"/>
<comment type="function">
    <text evidence="1">Plays a role in synthesis, processing and/or stability of 23S rRNA.</text>
</comment>
<evidence type="ECO:0000313" key="6">
    <source>
        <dbReference type="EMBL" id="CAD85554.1"/>
    </source>
</evidence>
<dbReference type="HOGENOM" id="CLU_094127_0_1_4"/>
<accession>Q82U63</accession>
<protein>
    <recommendedName>
        <fullName evidence="3">Large ribosomal RNA subunit accumulation protein YceD</fullName>
    </recommendedName>
    <alternativeName>
        <fullName evidence="5">23S rRNA accumulation protein YceD</fullName>
    </alternativeName>
</protein>
<dbReference type="AlphaFoldDB" id="Q82U63"/>
<dbReference type="eggNOG" id="COG1399">
    <property type="taxonomic scope" value="Bacteria"/>
</dbReference>
<dbReference type="RefSeq" id="WP_011112200.1">
    <property type="nucleotide sequence ID" value="NC_004757.1"/>
</dbReference>